<dbReference type="InterPro" id="IPR003148">
    <property type="entry name" value="RCK_N"/>
</dbReference>
<feature type="transmembrane region" description="Helical" evidence="2">
    <location>
        <begin position="35"/>
        <end position="55"/>
    </location>
</feature>
<dbReference type="GO" id="GO:0005886">
    <property type="term" value="C:plasma membrane"/>
    <property type="evidence" value="ECO:0007669"/>
    <property type="project" value="UniProtKB-SubCell"/>
</dbReference>
<dbReference type="Pfam" id="PF07885">
    <property type="entry name" value="Ion_trans_2"/>
    <property type="match status" value="1"/>
</dbReference>
<keyword evidence="2" id="KW-0472">Membrane</keyword>
<dbReference type="EMBL" id="MFNF01000001">
    <property type="protein sequence ID" value="OGH04784.1"/>
    <property type="molecule type" value="Genomic_DNA"/>
</dbReference>
<evidence type="ECO:0000259" key="3">
    <source>
        <dbReference type="PROSITE" id="PS51201"/>
    </source>
</evidence>
<accession>A0A1F6H3B1</accession>
<feature type="transmembrane region" description="Helical" evidence="2">
    <location>
        <begin position="96"/>
        <end position="120"/>
    </location>
</feature>
<dbReference type="SUPFAM" id="SSF81324">
    <property type="entry name" value="Voltage-gated potassium channels"/>
    <property type="match status" value="1"/>
</dbReference>
<protein>
    <recommendedName>
        <fullName evidence="3">RCK N-terminal domain-containing protein</fullName>
    </recommendedName>
</protein>
<organism evidence="4 5">
    <name type="scientific">Candidatus Lambdaproteobacteria bacterium RIFOXYD2_FULL_56_26</name>
    <dbReference type="NCBI Taxonomy" id="1817773"/>
    <lineage>
        <taxon>Bacteria</taxon>
        <taxon>Pseudomonadati</taxon>
        <taxon>Pseudomonadota</taxon>
        <taxon>Candidatus Lambdaproteobacteria</taxon>
    </lineage>
</organism>
<reference evidence="4 5" key="1">
    <citation type="journal article" date="2016" name="Nat. Commun.">
        <title>Thousands of microbial genomes shed light on interconnected biogeochemical processes in an aquifer system.</title>
        <authorList>
            <person name="Anantharaman K."/>
            <person name="Brown C.T."/>
            <person name="Hug L.A."/>
            <person name="Sharon I."/>
            <person name="Castelle C.J."/>
            <person name="Probst A.J."/>
            <person name="Thomas B.C."/>
            <person name="Singh A."/>
            <person name="Wilkins M.J."/>
            <person name="Karaoz U."/>
            <person name="Brodie E.L."/>
            <person name="Williams K.H."/>
            <person name="Hubbard S.S."/>
            <person name="Banfield J.F."/>
        </authorList>
    </citation>
    <scope>NUCLEOTIDE SEQUENCE [LARGE SCALE GENOMIC DNA]</scope>
</reference>
<dbReference type="InterPro" id="IPR050721">
    <property type="entry name" value="Trk_Ktr_HKT_K-transport"/>
</dbReference>
<evidence type="ECO:0000313" key="4">
    <source>
        <dbReference type="EMBL" id="OGH04784.1"/>
    </source>
</evidence>
<dbReference type="Pfam" id="PF02254">
    <property type="entry name" value="TrkA_N"/>
    <property type="match status" value="1"/>
</dbReference>
<proteinExistence type="predicted"/>
<evidence type="ECO:0000256" key="2">
    <source>
        <dbReference type="SAM" id="Phobius"/>
    </source>
</evidence>
<dbReference type="GO" id="GO:0006813">
    <property type="term" value="P:potassium ion transport"/>
    <property type="evidence" value="ECO:0007669"/>
    <property type="project" value="InterPro"/>
</dbReference>
<comment type="caution">
    <text evidence="4">The sequence shown here is derived from an EMBL/GenBank/DDBJ whole genome shotgun (WGS) entry which is preliminary data.</text>
</comment>
<keyword evidence="2" id="KW-1133">Transmembrane helix</keyword>
<keyword evidence="2" id="KW-0812">Transmembrane</keyword>
<feature type="domain" description="RCK N-terminal" evidence="3">
    <location>
        <begin position="137"/>
        <end position="271"/>
    </location>
</feature>
<sequence length="809" mass="90803">MKEKIHQSFRLFHLWYVAWKEDPLKFFIGLVKSPFFSTVLGFVTFVLTAAGLFHLIETPANKGFETFFSSLWFSIVTITTVGYGDISPTSLWGRTLAMGVIFVGIGYTGVVTGTITSWLVERNQRKEMGLVPLKNLEGHFVVCGWKPNMPDLLIDILSLLETDSKKLVLINQTDPKTVQSLRKNPALANFRFYSGDDTNVEDLKKASAHRASKVMILADDQPGKSAEELDFQSVLTSLAINRINPQAYQIVELTLPKFKLYLTRAKVEEIVLNKAYSRMLLCNIALMSGMYNVFKALFALDSGLFSVRALPAGWVGKTYLEVKGGIEDAVVVGLLENVGNLNRRKAEKMTEIQKSPSIQQAIGSLIELKGMQSNDPFFNPPPDYVIRENTDLMVLEAKPGEMNRLGQSAKSNGPQKVKSHKKLLEATLHENLALSESWEDYFENFSQQGVELLLEKDLVVGLLYLDEPYPFPDLEINSDLAKLIAYWYSKVKNLGEIRENKKLTAQASPKEYMATHLLEKPLFQDSGRKGQLLILGWKKEIIEMLHVLVSRESEEFVRWQGITLVADVTEKEKAEFEAHFGKRKGVRLVVGDTNSREVLIAAGVMTTKKALVLAETGRSKSLQEMDAQSVLCCMMVNDLNKKVYIAAEILDKKYLETLTAANVEEIFLVDEFSNIMLANGSHGRGVSNVIRDVVNLKDNTIEILGIEPRFMGLQFGELVQEVQAPGKMALGLLEEAGNMYVRKSERIHQAQVLPNIKESVAELVRVKRLSANHVVFAPPMDYLIKEHSRLILLNTSKPDLWAKPAEPKV</sequence>
<dbReference type="Pfam" id="PF22614">
    <property type="entry name" value="Slo-like_RCK"/>
    <property type="match status" value="1"/>
</dbReference>
<name>A0A1F6H3B1_9PROT</name>
<dbReference type="Proteomes" id="UP000177583">
    <property type="component" value="Unassembled WGS sequence"/>
</dbReference>
<evidence type="ECO:0000313" key="5">
    <source>
        <dbReference type="Proteomes" id="UP000177583"/>
    </source>
</evidence>
<gene>
    <name evidence="4" type="ORF">A2557_07300</name>
</gene>
<evidence type="ECO:0000256" key="1">
    <source>
        <dbReference type="ARBA" id="ARBA00004651"/>
    </source>
</evidence>
<dbReference type="Gene3D" id="1.10.287.70">
    <property type="match status" value="1"/>
</dbReference>
<dbReference type="InterPro" id="IPR013099">
    <property type="entry name" value="K_chnl_dom"/>
</dbReference>
<feature type="transmembrane region" description="Helical" evidence="2">
    <location>
        <begin position="67"/>
        <end position="84"/>
    </location>
</feature>
<comment type="subcellular location">
    <subcellularLocation>
        <location evidence="1">Cell membrane</location>
        <topology evidence="1">Multi-pass membrane protein</topology>
    </subcellularLocation>
</comment>
<dbReference type="PANTHER" id="PTHR43833">
    <property type="entry name" value="POTASSIUM CHANNEL PROTEIN 2-RELATED-RELATED"/>
    <property type="match status" value="1"/>
</dbReference>
<dbReference type="Gene3D" id="3.40.50.720">
    <property type="entry name" value="NAD(P)-binding Rossmann-like Domain"/>
    <property type="match status" value="2"/>
</dbReference>
<dbReference type="PANTHER" id="PTHR43833:SF9">
    <property type="entry name" value="POTASSIUM CHANNEL PROTEIN YUGO-RELATED"/>
    <property type="match status" value="1"/>
</dbReference>
<dbReference type="AlphaFoldDB" id="A0A1F6H3B1"/>
<dbReference type="PROSITE" id="PS51201">
    <property type="entry name" value="RCK_N"/>
    <property type="match status" value="1"/>
</dbReference>
<dbReference type="InterPro" id="IPR036291">
    <property type="entry name" value="NAD(P)-bd_dom_sf"/>
</dbReference>
<dbReference type="SUPFAM" id="SSF51735">
    <property type="entry name" value="NAD(P)-binding Rossmann-fold domains"/>
    <property type="match status" value="2"/>
</dbReference>